<accession>A0ABD0P857</accession>
<name>A0ABD0P857_CIRMR</name>
<feature type="region of interest" description="Disordered" evidence="1">
    <location>
        <begin position="1"/>
        <end position="63"/>
    </location>
</feature>
<comment type="caution">
    <text evidence="2">The sequence shown here is derived from an EMBL/GenBank/DDBJ whole genome shotgun (WGS) entry which is preliminary data.</text>
</comment>
<dbReference type="EMBL" id="JAMKFB020000017">
    <property type="protein sequence ID" value="KAL0170075.1"/>
    <property type="molecule type" value="Genomic_DNA"/>
</dbReference>
<feature type="non-terminal residue" evidence="2">
    <location>
        <position position="1"/>
    </location>
</feature>
<gene>
    <name evidence="2" type="ORF">M9458_034671</name>
</gene>
<organism evidence="2 3">
    <name type="scientific">Cirrhinus mrigala</name>
    <name type="common">Mrigala</name>
    <dbReference type="NCBI Taxonomy" id="683832"/>
    <lineage>
        <taxon>Eukaryota</taxon>
        <taxon>Metazoa</taxon>
        <taxon>Chordata</taxon>
        <taxon>Craniata</taxon>
        <taxon>Vertebrata</taxon>
        <taxon>Euteleostomi</taxon>
        <taxon>Actinopterygii</taxon>
        <taxon>Neopterygii</taxon>
        <taxon>Teleostei</taxon>
        <taxon>Ostariophysi</taxon>
        <taxon>Cypriniformes</taxon>
        <taxon>Cyprinidae</taxon>
        <taxon>Labeoninae</taxon>
        <taxon>Labeonini</taxon>
        <taxon>Cirrhinus</taxon>
    </lineage>
</organism>
<sequence length="63" mass="6895">PVLDGNLCYTGEGMEDMSLSSASSLERNDTSEEFLDDFDNLGDHSQNGIPHNKASHTQIRLKG</sequence>
<protein>
    <submittedName>
        <fullName evidence="2">Uncharacterized protein</fullName>
    </submittedName>
</protein>
<dbReference type="Proteomes" id="UP001529510">
    <property type="component" value="Unassembled WGS sequence"/>
</dbReference>
<feature type="compositionally biased region" description="Acidic residues" evidence="1">
    <location>
        <begin position="31"/>
        <end position="40"/>
    </location>
</feature>
<dbReference type="AlphaFoldDB" id="A0ABD0P857"/>
<evidence type="ECO:0000313" key="2">
    <source>
        <dbReference type="EMBL" id="KAL0170075.1"/>
    </source>
</evidence>
<evidence type="ECO:0000313" key="3">
    <source>
        <dbReference type="Proteomes" id="UP001529510"/>
    </source>
</evidence>
<feature type="non-terminal residue" evidence="2">
    <location>
        <position position="63"/>
    </location>
</feature>
<keyword evidence="3" id="KW-1185">Reference proteome</keyword>
<evidence type="ECO:0000256" key="1">
    <source>
        <dbReference type="SAM" id="MobiDB-lite"/>
    </source>
</evidence>
<reference evidence="2 3" key="1">
    <citation type="submission" date="2024-05" db="EMBL/GenBank/DDBJ databases">
        <title>Genome sequencing and assembly of Indian major carp, Cirrhinus mrigala (Hamilton, 1822).</title>
        <authorList>
            <person name="Mohindra V."/>
            <person name="Chowdhury L.M."/>
            <person name="Lal K."/>
            <person name="Jena J.K."/>
        </authorList>
    </citation>
    <scope>NUCLEOTIDE SEQUENCE [LARGE SCALE GENOMIC DNA]</scope>
    <source>
        <strain evidence="2">CM1030</strain>
        <tissue evidence="2">Blood</tissue>
    </source>
</reference>
<proteinExistence type="predicted"/>